<dbReference type="Pfam" id="PF00702">
    <property type="entry name" value="Hydrolase"/>
    <property type="match status" value="1"/>
</dbReference>
<dbReference type="InterPro" id="IPR027256">
    <property type="entry name" value="P-typ_ATPase_IB"/>
</dbReference>
<dbReference type="InterPro" id="IPR006121">
    <property type="entry name" value="HMA_dom"/>
</dbReference>
<dbReference type="Gene3D" id="3.40.50.1000">
    <property type="entry name" value="HAD superfamily/HAD-like"/>
    <property type="match status" value="1"/>
</dbReference>
<dbReference type="GeneID" id="16572787"/>
<dbReference type="GO" id="GO:0003723">
    <property type="term" value="F:RNA binding"/>
    <property type="evidence" value="ECO:0007669"/>
    <property type="project" value="UniProtKB-KW"/>
</dbReference>
<dbReference type="InterPro" id="IPR007029">
    <property type="entry name" value="YHS_dom"/>
</dbReference>
<dbReference type="eggNOG" id="arCOG04507">
    <property type="taxonomic scope" value="Archaea"/>
</dbReference>
<reference evidence="13 14" key="1">
    <citation type="journal article" date="2013" name="Genome Announc.">
        <title>Complete Genomic Sequence of 'Thermofilum adornatus' Strain 1910bT, a Hyperthermophilic Anaerobic Organotrophic Crenarchaeon.</title>
        <authorList>
            <person name="Dominova I.N."/>
            <person name="Kublanov I.V."/>
            <person name="Podosokorskaya O.A."/>
            <person name="Derbikova K.S."/>
            <person name="Patrushev M.V."/>
            <person name="Toshchakov S.V."/>
        </authorList>
    </citation>
    <scope>NUCLEOTIDE SEQUENCE [LARGE SCALE GENOMIC DNA]</scope>
    <source>
        <strain evidence="14">1910b</strain>
    </source>
</reference>
<feature type="transmembrane region" description="Helical" evidence="11">
    <location>
        <begin position="822"/>
        <end position="843"/>
    </location>
</feature>
<dbReference type="Pfam" id="PF00122">
    <property type="entry name" value="E1-E2_ATPase"/>
    <property type="match status" value="1"/>
</dbReference>
<protein>
    <recommendedName>
        <fullName evidence="12">HMA domain-containing protein</fullName>
    </recommendedName>
</protein>
<dbReference type="Pfam" id="PF04945">
    <property type="entry name" value="YHS"/>
    <property type="match status" value="1"/>
</dbReference>
<dbReference type="RefSeq" id="WP_020961835.1">
    <property type="nucleotide sequence ID" value="NC_022093.1"/>
</dbReference>
<feature type="domain" description="HMA" evidence="12">
    <location>
        <begin position="60"/>
        <end position="124"/>
    </location>
</feature>
<dbReference type="InterPro" id="IPR008250">
    <property type="entry name" value="ATPase_P-typ_transduc_dom_A_sf"/>
</dbReference>
<evidence type="ECO:0000256" key="10">
    <source>
        <dbReference type="PROSITE-ProRule" id="PRU00182"/>
    </source>
</evidence>
<evidence type="ECO:0000256" key="3">
    <source>
        <dbReference type="ARBA" id="ARBA00022692"/>
    </source>
</evidence>
<dbReference type="InterPro" id="IPR036412">
    <property type="entry name" value="HAD-like_sf"/>
</dbReference>
<dbReference type="GO" id="GO:0043682">
    <property type="term" value="F:P-type divalent copper transporter activity"/>
    <property type="evidence" value="ECO:0007669"/>
    <property type="project" value="TreeGrafter"/>
</dbReference>
<feature type="transmembrane region" description="Helical" evidence="11">
    <location>
        <begin position="270"/>
        <end position="288"/>
    </location>
</feature>
<evidence type="ECO:0000256" key="11">
    <source>
        <dbReference type="SAM" id="Phobius"/>
    </source>
</evidence>
<keyword evidence="10" id="KW-0694">RNA-binding</keyword>
<dbReference type="InterPro" id="IPR044492">
    <property type="entry name" value="P_typ_ATPase_HD_dom"/>
</dbReference>
<dbReference type="NCBIfam" id="TIGR01525">
    <property type="entry name" value="ATPase-IB_hvy"/>
    <property type="match status" value="1"/>
</dbReference>
<dbReference type="GO" id="GO:0016491">
    <property type="term" value="F:oxidoreductase activity"/>
    <property type="evidence" value="ECO:0007669"/>
    <property type="project" value="InterPro"/>
</dbReference>
<gene>
    <name evidence="13" type="ORF">N186_00695</name>
</gene>
<feature type="transmembrane region" description="Helical" evidence="11">
    <location>
        <begin position="480"/>
        <end position="507"/>
    </location>
</feature>
<dbReference type="Gene3D" id="1.10.620.20">
    <property type="entry name" value="Ribonucleotide Reductase, subunit A"/>
    <property type="match status" value="1"/>
</dbReference>
<dbReference type="InterPro" id="IPR059000">
    <property type="entry name" value="ATPase_P-type_domA"/>
</dbReference>
<organism evidence="13 14">
    <name type="scientific">Thermofilum adornatum</name>
    <dbReference type="NCBI Taxonomy" id="1365176"/>
    <lineage>
        <taxon>Archaea</taxon>
        <taxon>Thermoproteota</taxon>
        <taxon>Thermoprotei</taxon>
        <taxon>Thermofilales</taxon>
        <taxon>Thermofilaceae</taxon>
        <taxon>Thermofilum</taxon>
    </lineage>
</organism>
<dbReference type="GO" id="GO:0005507">
    <property type="term" value="F:copper ion binding"/>
    <property type="evidence" value="ECO:0007669"/>
    <property type="project" value="TreeGrafter"/>
</dbReference>
<dbReference type="SUPFAM" id="SSF56784">
    <property type="entry name" value="HAD-like"/>
    <property type="match status" value="1"/>
</dbReference>
<dbReference type="HOGENOM" id="CLU_001771_0_3_2"/>
<dbReference type="KEGG" id="thb:N186_00695"/>
<dbReference type="SUPFAM" id="SSF81653">
    <property type="entry name" value="Calcium ATPase, transduction domain A"/>
    <property type="match status" value="1"/>
</dbReference>
<dbReference type="AlphaFoldDB" id="S6A4Y7"/>
<keyword evidence="9 11" id="KW-0472">Membrane</keyword>
<dbReference type="SFLD" id="SFLDF00027">
    <property type="entry name" value="p-type_atpase"/>
    <property type="match status" value="1"/>
</dbReference>
<dbReference type="GO" id="GO:0055070">
    <property type="term" value="P:copper ion homeostasis"/>
    <property type="evidence" value="ECO:0007669"/>
    <property type="project" value="TreeGrafter"/>
</dbReference>
<dbReference type="NCBIfam" id="TIGR01494">
    <property type="entry name" value="ATPase_P-type"/>
    <property type="match status" value="1"/>
</dbReference>
<dbReference type="GO" id="GO:0012505">
    <property type="term" value="C:endomembrane system"/>
    <property type="evidence" value="ECO:0007669"/>
    <property type="project" value="UniProtKB-SubCell"/>
</dbReference>
<evidence type="ECO:0000256" key="5">
    <source>
        <dbReference type="ARBA" id="ARBA00022741"/>
    </source>
</evidence>
<evidence type="ECO:0000256" key="4">
    <source>
        <dbReference type="ARBA" id="ARBA00022723"/>
    </source>
</evidence>
<dbReference type="GO" id="GO:0005524">
    <property type="term" value="F:ATP binding"/>
    <property type="evidence" value="ECO:0007669"/>
    <property type="project" value="UniProtKB-KW"/>
</dbReference>
<dbReference type="GO" id="GO:0016020">
    <property type="term" value="C:membrane"/>
    <property type="evidence" value="ECO:0007669"/>
    <property type="project" value="InterPro"/>
</dbReference>
<evidence type="ECO:0000256" key="6">
    <source>
        <dbReference type="ARBA" id="ARBA00022840"/>
    </source>
</evidence>
<feature type="transmembrane region" description="Helical" evidence="11">
    <location>
        <begin position="294"/>
        <end position="312"/>
    </location>
</feature>
<keyword evidence="4" id="KW-0479">Metal-binding</keyword>
<comment type="similarity">
    <text evidence="2">Belongs to the cation transport ATPase (P-type) (TC 3.A.3) family. Type IB subfamily.</text>
</comment>
<evidence type="ECO:0000313" key="13">
    <source>
        <dbReference type="EMBL" id="AGT34537.1"/>
    </source>
</evidence>
<feature type="transmembrane region" description="Helical" evidence="11">
    <location>
        <begin position="791"/>
        <end position="810"/>
    </location>
</feature>
<dbReference type="PROSITE" id="PS50846">
    <property type="entry name" value="HMA_2"/>
    <property type="match status" value="1"/>
</dbReference>
<dbReference type="InterPro" id="IPR009078">
    <property type="entry name" value="Ferritin-like_SF"/>
</dbReference>
<dbReference type="InterPro" id="IPR023214">
    <property type="entry name" value="HAD_sf"/>
</dbReference>
<feature type="transmembrane region" description="Helical" evidence="11">
    <location>
        <begin position="205"/>
        <end position="224"/>
    </location>
</feature>
<dbReference type="InterPro" id="IPR023299">
    <property type="entry name" value="ATPase_P-typ_cyto_dom_N"/>
</dbReference>
<dbReference type="Gene3D" id="3.30.70.100">
    <property type="match status" value="2"/>
</dbReference>
<dbReference type="eggNOG" id="arCOG02763">
    <property type="taxonomic scope" value="Archaea"/>
</dbReference>
<dbReference type="NCBIfam" id="TIGR01511">
    <property type="entry name" value="ATPase-IB1_Cu"/>
    <property type="match status" value="1"/>
</dbReference>
<evidence type="ECO:0000256" key="8">
    <source>
        <dbReference type="ARBA" id="ARBA00022989"/>
    </source>
</evidence>
<dbReference type="PRINTS" id="PR00119">
    <property type="entry name" value="CATATPASE"/>
</dbReference>
<dbReference type="InterPro" id="IPR018303">
    <property type="entry name" value="ATPase_P-typ_P_site"/>
</dbReference>
<sequence length="848" mass="92831">MVKQIDPVCGMEVESEKTPYKSVYKGKIYYFCSPHCKKAFEKNPEYYLQHGPVVNKLTKTREKIRVIGVDCPTCVLAIQKSLHKIGATIDIDVTTGDAVVIYDQDKISLVDINKAIREAGYDLEKGTLVFSVELEPEEAHNFEKKVSRLKGVFSCHYSPASNLAKITYNPLTTNPAEIKELVRVLGYQVGEVEESQLEDKREKPLWIPLASFGLGLTVVTWHSLEAFHLVFPLPPIIYFAVATAVIFLNYDLLVRGLLALIRLSPSMDSLVTLSSLVAYITGIIQLLLSHEGMGMFEIPAGVLGFVSLGTYIENRVRKRAFNYLYALASAQKGKVRVIRDGKLVEVESDQVKPGEIVEVKAGERILVDGVVVEGWGYVDESTFTGEPAPVLKSAEKRDIVLSGTILVSGYLRVRATRVGKETSLAYIIEAVKEAQFRKPQFQRIADRVVGYLTWAIIAVSIGTFLYWATLGGASYSEAALFAAAVLAVTCPCPLGIAVPLVVAIAIINATRIGIVVRSGDVFERILQVDTVVFDKTGTLTMGKPRVQEVIFLDSAGEEVLRYLCSAENRSEHPLASAVIEYCSEKKVVSLEPEHYEHFPGLGIFAKINGAEVIVGSKRLLEMFNLEVPGQVNERAEKEISQGSTIFYVALNGKVSALVLVRDEIREDALRVVSFLKKKGLTTILATGDSKVVAENLSRELSLDQVYAEMRPEDKGELVEKLQASGKKVLFVGDGINDAVALSRAFVGIAMGGGADISKEAGDAVLAGGNLEPLIALFKLSELVRKKALENLLWAFAYNLTLVPIAAGILWKPLGVMLRPELAAGAMMASDITVVVNAVSMLRWQNKRG</sequence>
<dbReference type="PROSITE" id="PS00154">
    <property type="entry name" value="ATPASE_E1_E2"/>
    <property type="match status" value="1"/>
</dbReference>
<dbReference type="SUPFAM" id="SSF81665">
    <property type="entry name" value="Calcium ATPase, transmembrane domain M"/>
    <property type="match status" value="1"/>
</dbReference>
<keyword evidence="6" id="KW-0067">ATP-binding</keyword>
<dbReference type="SMART" id="SM00746">
    <property type="entry name" value="TRASH"/>
    <property type="match status" value="1"/>
</dbReference>
<dbReference type="Gene3D" id="2.70.150.10">
    <property type="entry name" value="Calcium-transporting ATPase, cytoplasmic transduction domain A"/>
    <property type="match status" value="1"/>
</dbReference>
<dbReference type="SFLD" id="SFLDG00002">
    <property type="entry name" value="C1.7:_P-type_atpase_like"/>
    <property type="match status" value="1"/>
</dbReference>
<dbReference type="InterPro" id="IPR011017">
    <property type="entry name" value="TRASH_dom"/>
</dbReference>
<dbReference type="GO" id="GO:0016887">
    <property type="term" value="F:ATP hydrolysis activity"/>
    <property type="evidence" value="ECO:0007669"/>
    <property type="project" value="InterPro"/>
</dbReference>
<dbReference type="PANTHER" id="PTHR43520:SF8">
    <property type="entry name" value="P-TYPE CU(+) TRANSPORTER"/>
    <property type="match status" value="1"/>
</dbReference>
<evidence type="ECO:0000259" key="12">
    <source>
        <dbReference type="PROSITE" id="PS50846"/>
    </source>
</evidence>
<feature type="transmembrane region" description="Helical" evidence="11">
    <location>
        <begin position="448"/>
        <end position="468"/>
    </location>
</feature>
<comment type="subcellular location">
    <subcellularLocation>
        <location evidence="1">Endomembrane system</location>
        <topology evidence="1">Multi-pass membrane protein</topology>
    </subcellularLocation>
</comment>
<feature type="transmembrane region" description="Helical" evidence="11">
    <location>
        <begin position="236"/>
        <end position="258"/>
    </location>
</feature>
<dbReference type="InterPro" id="IPR036163">
    <property type="entry name" value="HMA_dom_sf"/>
</dbReference>
<dbReference type="CDD" id="cd00371">
    <property type="entry name" value="HMA"/>
    <property type="match status" value="1"/>
</dbReference>
<evidence type="ECO:0000256" key="7">
    <source>
        <dbReference type="ARBA" id="ARBA00022967"/>
    </source>
</evidence>
<dbReference type="InterPro" id="IPR001757">
    <property type="entry name" value="P_typ_ATPase"/>
</dbReference>
<dbReference type="SFLD" id="SFLDS00003">
    <property type="entry name" value="Haloacid_Dehalogenase"/>
    <property type="match status" value="1"/>
</dbReference>
<accession>S6A4Y7</accession>
<name>S6A4Y7_9CREN</name>
<dbReference type="EMBL" id="CP006646">
    <property type="protein sequence ID" value="AGT34537.1"/>
    <property type="molecule type" value="Genomic_DNA"/>
</dbReference>
<evidence type="ECO:0000256" key="2">
    <source>
        <dbReference type="ARBA" id="ARBA00006024"/>
    </source>
</evidence>
<dbReference type="Gene3D" id="3.40.1110.10">
    <property type="entry name" value="Calcium-transporting ATPase, cytoplasmic domain N"/>
    <property type="match status" value="1"/>
</dbReference>
<dbReference type="PROSITE" id="PS50889">
    <property type="entry name" value="S4"/>
    <property type="match status" value="1"/>
</dbReference>
<dbReference type="Proteomes" id="UP000015543">
    <property type="component" value="Chromosome"/>
</dbReference>
<dbReference type="SUPFAM" id="SSF47240">
    <property type="entry name" value="Ferritin-like"/>
    <property type="match status" value="1"/>
</dbReference>
<keyword evidence="5" id="KW-0547">Nucleotide-binding</keyword>
<dbReference type="SUPFAM" id="SSF55008">
    <property type="entry name" value="HMA, heavy metal-associated domain"/>
    <property type="match status" value="2"/>
</dbReference>
<dbReference type="InterPro" id="IPR012348">
    <property type="entry name" value="RNR-like"/>
</dbReference>
<keyword evidence="14" id="KW-1185">Reference proteome</keyword>
<keyword evidence="7" id="KW-1278">Translocase</keyword>
<evidence type="ECO:0000313" key="14">
    <source>
        <dbReference type="Proteomes" id="UP000015543"/>
    </source>
</evidence>
<keyword evidence="3 11" id="KW-0812">Transmembrane</keyword>
<evidence type="ECO:0000256" key="9">
    <source>
        <dbReference type="ARBA" id="ARBA00023136"/>
    </source>
</evidence>
<dbReference type="OrthoDB" id="8588at2157"/>
<dbReference type="PATRIC" id="fig|1365176.7.peg.143"/>
<dbReference type="PROSITE" id="PS01229">
    <property type="entry name" value="COF_2"/>
    <property type="match status" value="1"/>
</dbReference>
<dbReference type="InterPro" id="IPR023298">
    <property type="entry name" value="ATPase_P-typ_TM_dom_sf"/>
</dbReference>
<dbReference type="PANTHER" id="PTHR43520">
    <property type="entry name" value="ATP7, ISOFORM B"/>
    <property type="match status" value="1"/>
</dbReference>
<evidence type="ECO:0000256" key="1">
    <source>
        <dbReference type="ARBA" id="ARBA00004127"/>
    </source>
</evidence>
<keyword evidence="8 11" id="KW-1133">Transmembrane helix</keyword>
<proteinExistence type="inferred from homology"/>
<dbReference type="Pfam" id="PF00403">
    <property type="entry name" value="HMA"/>
    <property type="match status" value="1"/>
</dbReference>